<protein>
    <submittedName>
        <fullName evidence="1">Uncharacterized protein</fullName>
    </submittedName>
</protein>
<dbReference type="EMBL" id="KV722434">
    <property type="protein sequence ID" value="OCH89141.1"/>
    <property type="molecule type" value="Genomic_DNA"/>
</dbReference>
<accession>A0A8E2DJK9</accession>
<name>A0A8E2DJK9_9APHY</name>
<reference evidence="1 2" key="1">
    <citation type="submission" date="2016-07" db="EMBL/GenBank/DDBJ databases">
        <title>Draft genome of the white-rot fungus Obba rivulosa 3A-2.</title>
        <authorList>
            <consortium name="DOE Joint Genome Institute"/>
            <person name="Miettinen O."/>
            <person name="Riley R."/>
            <person name="Acob R."/>
            <person name="Barry K."/>
            <person name="Cullen D."/>
            <person name="De Vries R."/>
            <person name="Hainaut M."/>
            <person name="Hatakka A."/>
            <person name="Henrissat B."/>
            <person name="Hilden K."/>
            <person name="Kuo R."/>
            <person name="Labutti K."/>
            <person name="Lipzen A."/>
            <person name="Makela M.R."/>
            <person name="Sandor L."/>
            <person name="Spatafora J.W."/>
            <person name="Grigoriev I.V."/>
            <person name="Hibbett D.S."/>
        </authorList>
    </citation>
    <scope>NUCLEOTIDE SEQUENCE [LARGE SCALE GENOMIC DNA]</scope>
    <source>
        <strain evidence="1 2">3A-2</strain>
    </source>
</reference>
<organism evidence="1 2">
    <name type="scientific">Obba rivulosa</name>
    <dbReference type="NCBI Taxonomy" id="1052685"/>
    <lineage>
        <taxon>Eukaryota</taxon>
        <taxon>Fungi</taxon>
        <taxon>Dikarya</taxon>
        <taxon>Basidiomycota</taxon>
        <taxon>Agaricomycotina</taxon>
        <taxon>Agaricomycetes</taxon>
        <taxon>Polyporales</taxon>
        <taxon>Gelatoporiaceae</taxon>
        <taxon>Obba</taxon>
    </lineage>
</organism>
<evidence type="ECO:0000313" key="2">
    <source>
        <dbReference type="Proteomes" id="UP000250043"/>
    </source>
</evidence>
<proteinExistence type="predicted"/>
<evidence type="ECO:0000313" key="1">
    <source>
        <dbReference type="EMBL" id="OCH89141.1"/>
    </source>
</evidence>
<keyword evidence="2" id="KW-1185">Reference proteome</keyword>
<dbReference type="AlphaFoldDB" id="A0A8E2DJK9"/>
<sequence length="118" mass="13703">MHLLDSSRRHLARLIGFLHSHSVWLIVSASQAASQHSCPSTVCHRDCKRIHLEYSPDVIRLKLAPQFYHRVDERYVDCADIKTDLRRSAVHATSVSLHGRNRRHHHLVPTHEHRCKVP</sequence>
<gene>
    <name evidence="1" type="ORF">OBBRIDRAFT_39434</name>
</gene>
<dbReference type="Proteomes" id="UP000250043">
    <property type="component" value="Unassembled WGS sequence"/>
</dbReference>